<evidence type="ECO:0000256" key="1">
    <source>
        <dbReference type="ARBA" id="ARBA00022734"/>
    </source>
</evidence>
<dbReference type="OrthoDB" id="6251307at2759"/>
<dbReference type="Gene3D" id="2.60.120.200">
    <property type="match status" value="1"/>
</dbReference>
<dbReference type="InterPro" id="IPR044156">
    <property type="entry name" value="Galectin-like"/>
</dbReference>
<protein>
    <recommendedName>
        <fullName evidence="2">Galectin</fullName>
    </recommendedName>
</protein>
<dbReference type="EMBL" id="CANHGI010000006">
    <property type="protein sequence ID" value="CAI5454682.1"/>
    <property type="molecule type" value="Genomic_DNA"/>
</dbReference>
<comment type="caution">
    <text evidence="4">The sequence shown here is derived from an EMBL/GenBank/DDBJ whole genome shotgun (WGS) entry which is preliminary data.</text>
</comment>
<evidence type="ECO:0000313" key="5">
    <source>
        <dbReference type="Proteomes" id="UP001152747"/>
    </source>
</evidence>
<dbReference type="PANTHER" id="PTHR11346:SF78">
    <property type="entry name" value="DUF1968 DOMAIN-CONTAINING PROTEIN-RELATED"/>
    <property type="match status" value="1"/>
</dbReference>
<organism evidence="4 5">
    <name type="scientific">Caenorhabditis angaria</name>
    <dbReference type="NCBI Taxonomy" id="860376"/>
    <lineage>
        <taxon>Eukaryota</taxon>
        <taxon>Metazoa</taxon>
        <taxon>Ecdysozoa</taxon>
        <taxon>Nematoda</taxon>
        <taxon>Chromadorea</taxon>
        <taxon>Rhabditida</taxon>
        <taxon>Rhabditina</taxon>
        <taxon>Rhabditomorpha</taxon>
        <taxon>Rhabditoidea</taxon>
        <taxon>Rhabditidae</taxon>
        <taxon>Peloderinae</taxon>
        <taxon>Caenorhabditis</taxon>
    </lineage>
</organism>
<dbReference type="AlphaFoldDB" id="A0A9P1J1R0"/>
<dbReference type="FunFam" id="2.60.120.200:FF:000213">
    <property type="entry name" value="Galectin"/>
    <property type="match status" value="1"/>
</dbReference>
<gene>
    <name evidence="4" type="ORF">CAMP_LOCUS17319</name>
</gene>
<dbReference type="SUPFAM" id="SSF49899">
    <property type="entry name" value="Concanavalin A-like lectins/glucanases"/>
    <property type="match status" value="1"/>
</dbReference>
<dbReference type="Proteomes" id="UP001152747">
    <property type="component" value="Unassembled WGS sequence"/>
</dbReference>
<evidence type="ECO:0000256" key="2">
    <source>
        <dbReference type="RuleBase" id="RU102079"/>
    </source>
</evidence>
<dbReference type="InterPro" id="IPR013320">
    <property type="entry name" value="ConA-like_dom_sf"/>
</dbReference>
<evidence type="ECO:0000313" key="4">
    <source>
        <dbReference type="EMBL" id="CAI5454682.1"/>
    </source>
</evidence>
<reference evidence="4" key="1">
    <citation type="submission" date="2022-11" db="EMBL/GenBank/DDBJ databases">
        <authorList>
            <person name="Kikuchi T."/>
        </authorList>
    </citation>
    <scope>NUCLEOTIDE SEQUENCE</scope>
    <source>
        <strain evidence="4">PS1010</strain>
    </source>
</reference>
<dbReference type="InterPro" id="IPR001079">
    <property type="entry name" value="Galectin_CRD"/>
</dbReference>
<evidence type="ECO:0000259" key="3">
    <source>
        <dbReference type="PROSITE" id="PS51304"/>
    </source>
</evidence>
<dbReference type="GO" id="GO:0030246">
    <property type="term" value="F:carbohydrate binding"/>
    <property type="evidence" value="ECO:0007669"/>
    <property type="project" value="UniProtKB-UniRule"/>
</dbReference>
<sequence>MASPILNPATPGSYALHSAVQSGLQINFAGQVDHKKKDFAINLVAGGNIALHINFRFEKTKTVAMNSQIGNGWGNEVRHDNPLHHDNTFELQVRVYPGYFHVTVNGILLADFPHRLPYESIQAISLDGHVHMKAITFTRFA</sequence>
<dbReference type="GO" id="GO:0016936">
    <property type="term" value="F:galactoside binding"/>
    <property type="evidence" value="ECO:0007669"/>
    <property type="project" value="TreeGrafter"/>
</dbReference>
<name>A0A9P1J1R0_9PELO</name>
<dbReference type="PANTHER" id="PTHR11346">
    <property type="entry name" value="GALECTIN"/>
    <property type="match status" value="1"/>
</dbReference>
<proteinExistence type="predicted"/>
<dbReference type="CDD" id="cd00070">
    <property type="entry name" value="GLECT"/>
    <property type="match status" value="1"/>
</dbReference>
<dbReference type="PROSITE" id="PS51304">
    <property type="entry name" value="GALECTIN"/>
    <property type="match status" value="1"/>
</dbReference>
<dbReference type="SMART" id="SM00908">
    <property type="entry name" value="Gal-bind_lectin"/>
    <property type="match status" value="1"/>
</dbReference>
<feature type="domain" description="Galectin" evidence="3">
    <location>
        <begin position="12"/>
        <end position="138"/>
    </location>
</feature>
<dbReference type="SMART" id="SM00276">
    <property type="entry name" value="GLECT"/>
    <property type="match status" value="1"/>
</dbReference>
<keyword evidence="1 2" id="KW-0430">Lectin</keyword>
<accession>A0A9P1J1R0</accession>
<keyword evidence="5" id="KW-1185">Reference proteome</keyword>
<dbReference type="Pfam" id="PF00337">
    <property type="entry name" value="Gal-bind_lectin"/>
    <property type="match status" value="1"/>
</dbReference>